<evidence type="ECO:0000313" key="4">
    <source>
        <dbReference type="EMBL" id="MBR8688172.1"/>
    </source>
</evidence>
<keyword evidence="1" id="KW-0238">DNA-binding</keyword>
<comment type="caution">
    <text evidence="4">The sequence shown here is derived from an EMBL/GenBank/DDBJ whole genome shotgun (WGS) entry which is preliminary data.</text>
</comment>
<evidence type="ECO:0000259" key="2">
    <source>
        <dbReference type="PROSITE" id="PS50937"/>
    </source>
</evidence>
<reference evidence="4 6" key="2">
    <citation type="submission" date="2021-04" db="EMBL/GenBank/DDBJ databases">
        <title>Isolation of newly marine bacteria for enzymatic activity.</title>
        <authorList>
            <person name="Hadi W.A.M."/>
            <person name="Nair A.J.J."/>
            <person name="Edwin B.T."/>
        </authorList>
    </citation>
    <scope>NUCLEOTIDE SEQUENCE [LARGE SCALE GENOMIC DNA]</scope>
    <source>
        <strain evidence="4 6">B28A</strain>
    </source>
</reference>
<keyword evidence="5" id="KW-1185">Reference proteome</keyword>
<dbReference type="InterPro" id="IPR000551">
    <property type="entry name" value="MerR-type_HTH_dom"/>
</dbReference>
<name>A0ABD4QCW4_9BACI</name>
<gene>
    <name evidence="3" type="ORF">AKG37_00060</name>
    <name evidence="4" type="ORF">KCQ59_00060</name>
</gene>
<dbReference type="AlphaFoldDB" id="A0ABD4QCW4"/>
<dbReference type="Gene3D" id="1.10.1660.10">
    <property type="match status" value="1"/>
</dbReference>
<dbReference type="GO" id="GO:0003677">
    <property type="term" value="F:DNA binding"/>
    <property type="evidence" value="ECO:0007669"/>
    <property type="project" value="UniProtKB-KW"/>
</dbReference>
<dbReference type="Proteomes" id="UP000050272">
    <property type="component" value="Unassembled WGS sequence"/>
</dbReference>
<reference evidence="3 5" key="1">
    <citation type="submission" date="2015-07" db="EMBL/GenBank/DDBJ databases">
        <title>Bacillus zhangzhouensis sp. nov. and Bacillus nanhaiticus sp. nov.</title>
        <authorList>
            <person name="Liu Y."/>
            <person name="Lai Q."/>
            <person name="Shao Z."/>
        </authorList>
    </citation>
    <scope>NUCLEOTIDE SEQUENCE [LARGE SCALE GENOMIC DNA]</scope>
    <source>
        <strain evidence="3 5">NH7I_1</strain>
    </source>
</reference>
<dbReference type="Proteomes" id="UP000676804">
    <property type="component" value="Unassembled WGS sequence"/>
</dbReference>
<dbReference type="PROSITE" id="PS50937">
    <property type="entry name" value="HTH_MERR_2"/>
    <property type="match status" value="1"/>
</dbReference>
<dbReference type="SUPFAM" id="SSF55136">
    <property type="entry name" value="Probable bacterial effector-binding domain"/>
    <property type="match status" value="1"/>
</dbReference>
<dbReference type="InterPro" id="IPR009061">
    <property type="entry name" value="DNA-bd_dom_put_sf"/>
</dbReference>
<dbReference type="InterPro" id="IPR011256">
    <property type="entry name" value="Reg_factor_effector_dom_sf"/>
</dbReference>
<dbReference type="PANTHER" id="PTHR30204">
    <property type="entry name" value="REDOX-CYCLING DRUG-SENSING TRANSCRIPTIONAL ACTIVATOR SOXR"/>
    <property type="match status" value="1"/>
</dbReference>
<dbReference type="InterPro" id="IPR029442">
    <property type="entry name" value="GyrI-like"/>
</dbReference>
<dbReference type="EMBL" id="JAGQFH010000001">
    <property type="protein sequence ID" value="MBR8688172.1"/>
    <property type="molecule type" value="Genomic_DNA"/>
</dbReference>
<protein>
    <submittedName>
        <fullName evidence="4">MerR family transcriptional regulator</fullName>
    </submittedName>
</protein>
<dbReference type="InterPro" id="IPR047057">
    <property type="entry name" value="MerR_fam"/>
</dbReference>
<evidence type="ECO:0000313" key="3">
    <source>
        <dbReference type="EMBL" id="KPN15244.1"/>
    </source>
</evidence>
<evidence type="ECO:0000313" key="5">
    <source>
        <dbReference type="Proteomes" id="UP000050272"/>
    </source>
</evidence>
<evidence type="ECO:0000313" key="6">
    <source>
        <dbReference type="Proteomes" id="UP000676804"/>
    </source>
</evidence>
<dbReference type="PANTHER" id="PTHR30204:SF85">
    <property type="entry name" value="MULTIDRUG-EFFLUX TRANSPORTER 2 REGULATOR"/>
    <property type="match status" value="1"/>
</dbReference>
<sequence length="279" mass="32305">MINEVQKTFFTGEFAKLFDVKKDTLLYYDKIDLFKPAGVHENGYRYYTLEQFDHFIAIQSLRAVQFPIKELKQYFTAPSRERLESLAAEQVEKVKQEIEKLQDIQSFLMRVMETTSELSTVKIGEVLFQEQPAEPIMLSAPNPIDLHTPVEEISRIVGKFLKEIGIKGAAANGSVLKKEQFCKRHFHQSDRLFCRMEGPGAVKKPAGLYAMMYHQGTYEEIESAYSHVLDEIEKEDMILDGDVFEEYLLHSLMSKDEAEYITKLSVKVKKREDEQIKRG</sequence>
<dbReference type="Gene3D" id="3.20.80.10">
    <property type="entry name" value="Regulatory factor, effector binding domain"/>
    <property type="match status" value="1"/>
</dbReference>
<dbReference type="SMART" id="SM00422">
    <property type="entry name" value="HTH_MERR"/>
    <property type="match status" value="1"/>
</dbReference>
<organism evidence="4 6">
    <name type="scientific">Bacillus australimaris</name>
    <dbReference type="NCBI Taxonomy" id="1326968"/>
    <lineage>
        <taxon>Bacteria</taxon>
        <taxon>Bacillati</taxon>
        <taxon>Bacillota</taxon>
        <taxon>Bacilli</taxon>
        <taxon>Bacillales</taxon>
        <taxon>Bacillaceae</taxon>
        <taxon>Bacillus</taxon>
    </lineage>
</organism>
<dbReference type="RefSeq" id="WP_060697023.1">
    <property type="nucleotide sequence ID" value="NZ_JAGQFH010000001.1"/>
</dbReference>
<dbReference type="Pfam" id="PF06445">
    <property type="entry name" value="GyrI-like"/>
    <property type="match status" value="1"/>
</dbReference>
<evidence type="ECO:0000256" key="1">
    <source>
        <dbReference type="ARBA" id="ARBA00023125"/>
    </source>
</evidence>
<proteinExistence type="predicted"/>
<dbReference type="Pfam" id="PF13411">
    <property type="entry name" value="MerR_1"/>
    <property type="match status" value="1"/>
</dbReference>
<dbReference type="SUPFAM" id="SSF46955">
    <property type="entry name" value="Putative DNA-binding domain"/>
    <property type="match status" value="1"/>
</dbReference>
<dbReference type="EMBL" id="LGYN01000001">
    <property type="protein sequence ID" value="KPN15244.1"/>
    <property type="molecule type" value="Genomic_DNA"/>
</dbReference>
<accession>A0ABD4QCW4</accession>
<feature type="domain" description="HTH merR-type" evidence="2">
    <location>
        <begin position="8"/>
        <end position="77"/>
    </location>
</feature>